<name>A0A9D2M9Q5_9FIRM</name>
<dbReference type="InterPro" id="IPR035926">
    <property type="entry name" value="NusB-like_sf"/>
</dbReference>
<dbReference type="Pfam" id="PF01029">
    <property type="entry name" value="NusB"/>
    <property type="match status" value="1"/>
</dbReference>
<dbReference type="AlphaFoldDB" id="A0A9D2M9Q5"/>
<accession>A0A9D2M9Q5</accession>
<dbReference type="GO" id="GO:0003723">
    <property type="term" value="F:RNA binding"/>
    <property type="evidence" value="ECO:0007669"/>
    <property type="project" value="UniProtKB-UniRule"/>
</dbReference>
<proteinExistence type="inferred from homology"/>
<gene>
    <name evidence="16" type="primary">rsmB</name>
    <name evidence="16" type="ORF">H9945_10470</name>
</gene>
<evidence type="ECO:0000313" key="17">
    <source>
        <dbReference type="Proteomes" id="UP000886803"/>
    </source>
</evidence>
<evidence type="ECO:0000256" key="4">
    <source>
        <dbReference type="ARBA" id="ARBA00012140"/>
    </source>
</evidence>
<dbReference type="SUPFAM" id="SSF48013">
    <property type="entry name" value="NusB-like"/>
    <property type="match status" value="1"/>
</dbReference>
<dbReference type="InterPro" id="IPR029063">
    <property type="entry name" value="SAM-dependent_MTases_sf"/>
</dbReference>
<evidence type="ECO:0000256" key="6">
    <source>
        <dbReference type="ARBA" id="ARBA00022552"/>
    </source>
</evidence>
<feature type="binding site" evidence="14">
    <location>
        <begin position="255"/>
        <end position="261"/>
    </location>
    <ligand>
        <name>S-adenosyl-L-methionine</name>
        <dbReference type="ChEBI" id="CHEBI:59789"/>
    </ligand>
</feature>
<keyword evidence="6" id="KW-0698">rRNA processing</keyword>
<comment type="subcellular location">
    <subcellularLocation>
        <location evidence="2">Cytoplasm</location>
    </subcellularLocation>
</comment>
<evidence type="ECO:0000256" key="5">
    <source>
        <dbReference type="ARBA" id="ARBA00022490"/>
    </source>
</evidence>
<organism evidence="16 17">
    <name type="scientific">Candidatus Gemmiger avicola</name>
    <dbReference type="NCBI Taxonomy" id="2838605"/>
    <lineage>
        <taxon>Bacteria</taxon>
        <taxon>Bacillati</taxon>
        <taxon>Bacillota</taxon>
        <taxon>Clostridia</taxon>
        <taxon>Eubacteriales</taxon>
        <taxon>Gemmiger</taxon>
    </lineage>
</organism>
<evidence type="ECO:0000256" key="12">
    <source>
        <dbReference type="ARBA" id="ARBA00031088"/>
    </source>
</evidence>
<dbReference type="PANTHER" id="PTHR22807">
    <property type="entry name" value="NOP2 YEAST -RELATED NOL1/NOP2/FMU SUN DOMAIN-CONTAINING"/>
    <property type="match status" value="1"/>
</dbReference>
<dbReference type="NCBIfam" id="TIGR00563">
    <property type="entry name" value="rsmB"/>
    <property type="match status" value="1"/>
</dbReference>
<evidence type="ECO:0000256" key="13">
    <source>
        <dbReference type="ARBA" id="ARBA00047283"/>
    </source>
</evidence>
<evidence type="ECO:0000256" key="1">
    <source>
        <dbReference type="ARBA" id="ARBA00002724"/>
    </source>
</evidence>
<dbReference type="PRINTS" id="PR02008">
    <property type="entry name" value="RCMTFAMILY"/>
</dbReference>
<dbReference type="Pfam" id="PF01189">
    <property type="entry name" value="Methyltr_RsmB-F"/>
    <property type="match status" value="1"/>
</dbReference>
<keyword evidence="5" id="KW-0963">Cytoplasm</keyword>
<dbReference type="GO" id="GO:0005737">
    <property type="term" value="C:cytoplasm"/>
    <property type="evidence" value="ECO:0007669"/>
    <property type="project" value="UniProtKB-SubCell"/>
</dbReference>
<dbReference type="InterPro" id="IPR054728">
    <property type="entry name" value="RsmB-like_ferredoxin"/>
</dbReference>
<dbReference type="PROSITE" id="PS01153">
    <property type="entry name" value="NOL1_NOP2_SUN"/>
    <property type="match status" value="1"/>
</dbReference>
<dbReference type="Pfam" id="PF22458">
    <property type="entry name" value="RsmF-B_ferredox"/>
    <property type="match status" value="1"/>
</dbReference>
<dbReference type="InterPro" id="IPR006027">
    <property type="entry name" value="NusB_RsmB_TIM44"/>
</dbReference>
<dbReference type="EMBL" id="DWYG01000178">
    <property type="protein sequence ID" value="HJB42908.1"/>
    <property type="molecule type" value="Genomic_DNA"/>
</dbReference>
<dbReference type="Gene3D" id="3.30.70.1170">
    <property type="entry name" value="Sun protein, domain 3"/>
    <property type="match status" value="1"/>
</dbReference>
<dbReference type="Gene3D" id="3.40.50.150">
    <property type="entry name" value="Vaccinia Virus protein VP39"/>
    <property type="match status" value="1"/>
</dbReference>
<dbReference type="Proteomes" id="UP000886803">
    <property type="component" value="Unassembled WGS sequence"/>
</dbReference>
<evidence type="ECO:0000256" key="2">
    <source>
        <dbReference type="ARBA" id="ARBA00004496"/>
    </source>
</evidence>
<dbReference type="InterPro" id="IPR018314">
    <property type="entry name" value="RsmB/NOL1/NOP2-like_CS"/>
</dbReference>
<feature type="binding site" evidence="14">
    <location>
        <position position="306"/>
    </location>
    <ligand>
        <name>S-adenosyl-L-methionine</name>
        <dbReference type="ChEBI" id="CHEBI:59789"/>
    </ligand>
</feature>
<dbReference type="CDD" id="cd02440">
    <property type="entry name" value="AdoMet_MTases"/>
    <property type="match status" value="1"/>
</dbReference>
<dbReference type="InterPro" id="IPR004573">
    <property type="entry name" value="rRNA_ssu_MeTfrase_B"/>
</dbReference>
<dbReference type="GO" id="GO:0006355">
    <property type="term" value="P:regulation of DNA-templated transcription"/>
    <property type="evidence" value="ECO:0007669"/>
    <property type="project" value="InterPro"/>
</dbReference>
<dbReference type="NCBIfam" id="NF011494">
    <property type="entry name" value="PRK14902.1"/>
    <property type="match status" value="1"/>
</dbReference>
<dbReference type="InterPro" id="IPR023267">
    <property type="entry name" value="RCMT"/>
</dbReference>
<dbReference type="EC" id="2.1.1.176" evidence="4"/>
<reference evidence="16" key="2">
    <citation type="submission" date="2021-04" db="EMBL/GenBank/DDBJ databases">
        <authorList>
            <person name="Gilroy R."/>
        </authorList>
    </citation>
    <scope>NUCLEOTIDE SEQUENCE</scope>
    <source>
        <strain evidence="16">ChiBcec8-13705</strain>
    </source>
</reference>
<keyword evidence="8 14" id="KW-0808">Transferase</keyword>
<protein>
    <recommendedName>
        <fullName evidence="4">16S rRNA (cytosine(967)-C(5))-methyltransferase</fullName>
        <ecNumber evidence="4">2.1.1.176</ecNumber>
    </recommendedName>
    <alternativeName>
        <fullName evidence="11">16S rRNA m5C967 methyltransferase</fullName>
    </alternativeName>
    <alternativeName>
        <fullName evidence="12">rRNA (cytosine-C(5)-)-methyltransferase RsmB</fullName>
    </alternativeName>
</protein>
<evidence type="ECO:0000256" key="11">
    <source>
        <dbReference type="ARBA" id="ARBA00030399"/>
    </source>
</evidence>
<comment type="function">
    <text evidence="1">Specifically methylates the cytosine at position 967 (m5C967) of 16S rRNA.</text>
</comment>
<keyword evidence="7 14" id="KW-0489">Methyltransferase</keyword>
<dbReference type="GO" id="GO:0008649">
    <property type="term" value="F:rRNA methyltransferase activity"/>
    <property type="evidence" value="ECO:0007669"/>
    <property type="project" value="InterPro"/>
</dbReference>
<comment type="similarity">
    <text evidence="3 14">Belongs to the class I-like SAM-binding methyltransferase superfamily. RsmB/NOP family.</text>
</comment>
<dbReference type="PANTHER" id="PTHR22807:SF53">
    <property type="entry name" value="RIBOSOMAL RNA SMALL SUBUNIT METHYLTRANSFERASE B-RELATED"/>
    <property type="match status" value="1"/>
</dbReference>
<dbReference type="PROSITE" id="PS51686">
    <property type="entry name" value="SAM_MT_RSMB_NOP"/>
    <property type="match status" value="1"/>
</dbReference>
<reference evidence="16" key="1">
    <citation type="journal article" date="2021" name="PeerJ">
        <title>Extensive microbial diversity within the chicken gut microbiome revealed by metagenomics and culture.</title>
        <authorList>
            <person name="Gilroy R."/>
            <person name="Ravi A."/>
            <person name="Getino M."/>
            <person name="Pursley I."/>
            <person name="Horton D.L."/>
            <person name="Alikhan N.F."/>
            <person name="Baker D."/>
            <person name="Gharbi K."/>
            <person name="Hall N."/>
            <person name="Watson M."/>
            <person name="Adriaenssens E.M."/>
            <person name="Foster-Nyarko E."/>
            <person name="Jarju S."/>
            <person name="Secka A."/>
            <person name="Antonio M."/>
            <person name="Oren A."/>
            <person name="Chaudhuri R.R."/>
            <person name="La Ragione R."/>
            <person name="Hildebrand F."/>
            <person name="Pallen M.J."/>
        </authorList>
    </citation>
    <scope>NUCLEOTIDE SEQUENCE</scope>
    <source>
        <strain evidence="16">ChiBcec8-13705</strain>
    </source>
</reference>
<feature type="binding site" evidence="14">
    <location>
        <position position="324"/>
    </location>
    <ligand>
        <name>S-adenosyl-L-methionine</name>
        <dbReference type="ChEBI" id="CHEBI:59789"/>
    </ligand>
</feature>
<evidence type="ECO:0000256" key="7">
    <source>
        <dbReference type="ARBA" id="ARBA00022603"/>
    </source>
</evidence>
<evidence type="ECO:0000256" key="3">
    <source>
        <dbReference type="ARBA" id="ARBA00007494"/>
    </source>
</evidence>
<dbReference type="InterPro" id="IPR001678">
    <property type="entry name" value="MeTrfase_RsmB-F_NOP2_dom"/>
</dbReference>
<comment type="catalytic activity">
    <reaction evidence="13">
        <text>cytidine(967) in 16S rRNA + S-adenosyl-L-methionine = 5-methylcytidine(967) in 16S rRNA + S-adenosyl-L-homocysteine + H(+)</text>
        <dbReference type="Rhea" id="RHEA:42748"/>
        <dbReference type="Rhea" id="RHEA-COMP:10219"/>
        <dbReference type="Rhea" id="RHEA-COMP:10220"/>
        <dbReference type="ChEBI" id="CHEBI:15378"/>
        <dbReference type="ChEBI" id="CHEBI:57856"/>
        <dbReference type="ChEBI" id="CHEBI:59789"/>
        <dbReference type="ChEBI" id="CHEBI:74483"/>
        <dbReference type="ChEBI" id="CHEBI:82748"/>
        <dbReference type="EC" id="2.1.1.176"/>
    </reaction>
</comment>
<keyword evidence="9 14" id="KW-0949">S-adenosyl-L-methionine</keyword>
<sequence>MTARYLAVEALARQEQAGYSNLVLDAELRRCRPPLPARESAFATRIFYTVLERRNLLDWVLNRFLRRPVDRLDPPVRAILRAGLAQARYMAVPLPAAVNESVKLARAFGKTSAAGMVNAVLRRAAGFAATPEDFPALQDRLVHYYSLGPAVAALLLQQYGEEAEAMAAAFWAPQPTWVRVNTLRTTDDALTRQLEDEGCHVQPGPWPGCLRVEFPASPASTKAFREGLFHVQGLTSQLAAESVAARPGMKVLDLCAAPGGKTLTMAQAMENTGTLLAGEAVAARLPLLQKALVRCGVQCAQAVLADAAQPNPEFAAAFDRVLCDVPCSGLGVIGKKPDIRYKDISGLEELCALQRGILENGAGMLRPGGRLVYSTCTVNREENEAVVADFLQAHPAVKLVPPPRALPGARDTGAGTLYLPHCSGTDGFFIAVMVKAEGEAALI</sequence>
<keyword evidence="10 14" id="KW-0694">RNA-binding</keyword>
<dbReference type="Gene3D" id="1.10.940.10">
    <property type="entry name" value="NusB-like"/>
    <property type="match status" value="1"/>
</dbReference>
<evidence type="ECO:0000256" key="8">
    <source>
        <dbReference type="ARBA" id="ARBA00022679"/>
    </source>
</evidence>
<feature type="binding site" evidence="14">
    <location>
        <position position="279"/>
    </location>
    <ligand>
        <name>S-adenosyl-L-methionine</name>
        <dbReference type="ChEBI" id="CHEBI:59789"/>
    </ligand>
</feature>
<feature type="active site" description="Nucleophile" evidence="14">
    <location>
        <position position="376"/>
    </location>
</feature>
<evidence type="ECO:0000256" key="9">
    <source>
        <dbReference type="ARBA" id="ARBA00022691"/>
    </source>
</evidence>
<feature type="domain" description="SAM-dependent MTase RsmB/NOP-type" evidence="15">
    <location>
        <begin position="166"/>
        <end position="436"/>
    </location>
</feature>
<evidence type="ECO:0000256" key="10">
    <source>
        <dbReference type="ARBA" id="ARBA00022884"/>
    </source>
</evidence>
<dbReference type="InterPro" id="IPR049560">
    <property type="entry name" value="MeTrfase_RsmB-F_NOP2_cat"/>
</dbReference>
<evidence type="ECO:0000256" key="14">
    <source>
        <dbReference type="PROSITE-ProRule" id="PRU01023"/>
    </source>
</evidence>
<evidence type="ECO:0000313" key="16">
    <source>
        <dbReference type="EMBL" id="HJB42908.1"/>
    </source>
</evidence>
<dbReference type="SUPFAM" id="SSF53335">
    <property type="entry name" value="S-adenosyl-L-methionine-dependent methyltransferases"/>
    <property type="match status" value="1"/>
</dbReference>
<comment type="caution">
    <text evidence="16">The sequence shown here is derived from an EMBL/GenBank/DDBJ whole genome shotgun (WGS) entry which is preliminary data.</text>
</comment>
<evidence type="ECO:0000259" key="15">
    <source>
        <dbReference type="PROSITE" id="PS51686"/>
    </source>
</evidence>